<reference evidence="1 2" key="1">
    <citation type="submission" date="2016-12" db="EMBL/GenBank/DDBJ databases">
        <title>Domibacillus antri genome sequencing.</title>
        <authorList>
            <person name="Verma A."/>
            <person name="Krishnamurthi S."/>
        </authorList>
    </citation>
    <scope>NUCLEOTIDE SEQUENCE [LARGE SCALE GENOMIC DNA]</scope>
    <source>
        <strain evidence="1 2">XD80</strain>
    </source>
</reference>
<dbReference type="PANTHER" id="PTHR38663:SF1">
    <property type="entry name" value="L-ORNITHINE N(5)-MONOOXYGENASE"/>
    <property type="match status" value="1"/>
</dbReference>
<organism evidence="1 2">
    <name type="scientific">Domibacillus antri</name>
    <dbReference type="NCBI Taxonomy" id="1714264"/>
    <lineage>
        <taxon>Bacteria</taxon>
        <taxon>Bacillati</taxon>
        <taxon>Bacillota</taxon>
        <taxon>Bacilli</taxon>
        <taxon>Bacillales</taxon>
        <taxon>Bacillaceae</taxon>
        <taxon>Domibacillus</taxon>
    </lineage>
</organism>
<keyword evidence="2" id="KW-1185">Reference proteome</keyword>
<evidence type="ECO:0000313" key="1">
    <source>
        <dbReference type="EMBL" id="OLN22080.1"/>
    </source>
</evidence>
<dbReference type="STRING" id="1714264.BTO30_11340"/>
<dbReference type="InterPro" id="IPR036188">
    <property type="entry name" value="FAD/NAD-bd_sf"/>
</dbReference>
<dbReference type="Proteomes" id="UP000185568">
    <property type="component" value="Unassembled WGS sequence"/>
</dbReference>
<dbReference type="AlphaFoldDB" id="A0A1Q8Q414"/>
<name>A0A1Q8Q414_9BACI</name>
<protein>
    <recommendedName>
        <fullName evidence="3">FAD dependent oxidoreductase domain-containing protein</fullName>
    </recommendedName>
</protein>
<dbReference type="PANTHER" id="PTHR38663">
    <property type="match status" value="1"/>
</dbReference>
<accession>A0A1Q8Q414</accession>
<sequence>MYEWVIIGGGIHGCTVANFLVKSGKTVIDDIRLIDPHAEPMARWKRNTNRIGMEYLRSPVVHHIDIHPFSLQKYSTSGDSRDFYGYYKRPKLDLFNEHSDSVLRDFDIKKAWHQRIIKNGVKSSKTPAIKARLRKSCFIS</sequence>
<dbReference type="EMBL" id="MSDU01000024">
    <property type="protein sequence ID" value="OLN22080.1"/>
    <property type="molecule type" value="Genomic_DNA"/>
</dbReference>
<dbReference type="SUPFAM" id="SSF51905">
    <property type="entry name" value="FAD/NAD(P)-binding domain"/>
    <property type="match status" value="1"/>
</dbReference>
<proteinExistence type="predicted"/>
<gene>
    <name evidence="1" type="ORF">BTO30_11340</name>
</gene>
<dbReference type="Gene3D" id="3.50.50.60">
    <property type="entry name" value="FAD/NAD(P)-binding domain"/>
    <property type="match status" value="1"/>
</dbReference>
<dbReference type="RefSeq" id="WP_075398848.1">
    <property type="nucleotide sequence ID" value="NZ_MSDU01000024.1"/>
</dbReference>
<evidence type="ECO:0008006" key="3">
    <source>
        <dbReference type="Google" id="ProtNLM"/>
    </source>
</evidence>
<comment type="caution">
    <text evidence="1">The sequence shown here is derived from an EMBL/GenBank/DDBJ whole genome shotgun (WGS) entry which is preliminary data.</text>
</comment>
<evidence type="ECO:0000313" key="2">
    <source>
        <dbReference type="Proteomes" id="UP000185568"/>
    </source>
</evidence>